<keyword evidence="3" id="KW-1185">Reference proteome</keyword>
<dbReference type="AlphaFoldDB" id="A0ABD1KP79"/>
<evidence type="ECO:0000313" key="3">
    <source>
        <dbReference type="Proteomes" id="UP001591681"/>
    </source>
</evidence>
<accession>A0ABD1KP79</accession>
<gene>
    <name evidence="2" type="ORF">ACEWY4_002711</name>
</gene>
<protein>
    <recommendedName>
        <fullName evidence="4">Synaptonemal complex central element protein 2</fullName>
    </recommendedName>
</protein>
<name>A0ABD1KP79_9TELE</name>
<evidence type="ECO:0000313" key="2">
    <source>
        <dbReference type="EMBL" id="KAL2100950.1"/>
    </source>
</evidence>
<sequence>MVQDDSQQTLPFMTLDDSHESKSEDSGMGASTLSHSSPPASDTEDNSICSFPLNKSVDAVGKKAQDLIERINLSRARDQKVMAEFEDFLMKTVRETCEELKNHMFSQYEEQSSSMEDQLQELSEVLGRSSQLCVELQSASQTLAAINKGLQQTPEQ</sequence>
<proteinExistence type="predicted"/>
<comment type="caution">
    <text evidence="2">The sequence shown here is derived from an EMBL/GenBank/DDBJ whole genome shotgun (WGS) entry which is preliminary data.</text>
</comment>
<dbReference type="PANTHER" id="PTHR28398">
    <property type="entry name" value="SYNAPTONEMAL COMPLEX CENTRAL ELEMENT PROTEIN 2"/>
    <property type="match status" value="1"/>
</dbReference>
<dbReference type="InterPro" id="IPR034609">
    <property type="entry name" value="Syce2"/>
</dbReference>
<organism evidence="2 3">
    <name type="scientific">Coilia grayii</name>
    <name type="common">Gray's grenadier anchovy</name>
    <dbReference type="NCBI Taxonomy" id="363190"/>
    <lineage>
        <taxon>Eukaryota</taxon>
        <taxon>Metazoa</taxon>
        <taxon>Chordata</taxon>
        <taxon>Craniata</taxon>
        <taxon>Vertebrata</taxon>
        <taxon>Euteleostomi</taxon>
        <taxon>Actinopterygii</taxon>
        <taxon>Neopterygii</taxon>
        <taxon>Teleostei</taxon>
        <taxon>Clupei</taxon>
        <taxon>Clupeiformes</taxon>
        <taxon>Clupeoidei</taxon>
        <taxon>Engraulidae</taxon>
        <taxon>Coilinae</taxon>
        <taxon>Coilia</taxon>
    </lineage>
</organism>
<feature type="compositionally biased region" description="Polar residues" evidence="1">
    <location>
        <begin position="1"/>
        <end position="11"/>
    </location>
</feature>
<reference evidence="2 3" key="1">
    <citation type="submission" date="2024-09" db="EMBL/GenBank/DDBJ databases">
        <title>A chromosome-level genome assembly of Gray's grenadier anchovy, Coilia grayii.</title>
        <authorList>
            <person name="Fu Z."/>
        </authorList>
    </citation>
    <scope>NUCLEOTIDE SEQUENCE [LARGE SCALE GENOMIC DNA]</scope>
    <source>
        <strain evidence="2">G4</strain>
        <tissue evidence="2">Muscle</tissue>
    </source>
</reference>
<evidence type="ECO:0000256" key="1">
    <source>
        <dbReference type="SAM" id="MobiDB-lite"/>
    </source>
</evidence>
<evidence type="ECO:0008006" key="4">
    <source>
        <dbReference type="Google" id="ProtNLM"/>
    </source>
</evidence>
<feature type="compositionally biased region" description="Polar residues" evidence="1">
    <location>
        <begin position="29"/>
        <end position="40"/>
    </location>
</feature>
<dbReference type="EMBL" id="JBHFQA010000003">
    <property type="protein sequence ID" value="KAL2100950.1"/>
    <property type="molecule type" value="Genomic_DNA"/>
</dbReference>
<feature type="compositionally biased region" description="Basic and acidic residues" evidence="1">
    <location>
        <begin position="16"/>
        <end position="25"/>
    </location>
</feature>
<feature type="region of interest" description="Disordered" evidence="1">
    <location>
        <begin position="1"/>
        <end position="49"/>
    </location>
</feature>
<dbReference type="PANTHER" id="PTHR28398:SF1">
    <property type="entry name" value="SYNAPTONEMAL COMPLEX CENTRAL ELEMENT PROTEIN 2"/>
    <property type="match status" value="1"/>
</dbReference>
<dbReference type="Proteomes" id="UP001591681">
    <property type="component" value="Unassembled WGS sequence"/>
</dbReference>